<name>A0A644T2H0_9ZZZZ</name>
<evidence type="ECO:0000313" key="1">
    <source>
        <dbReference type="EMBL" id="MPL61098.1"/>
    </source>
</evidence>
<protein>
    <submittedName>
        <fullName evidence="1">Uncharacterized protein</fullName>
    </submittedName>
</protein>
<dbReference type="AlphaFoldDB" id="A0A644T2H0"/>
<proteinExistence type="predicted"/>
<dbReference type="EMBL" id="VSSQ01000014">
    <property type="protein sequence ID" value="MPL61098.1"/>
    <property type="molecule type" value="Genomic_DNA"/>
</dbReference>
<gene>
    <name evidence="1" type="ORF">SDC9_06665</name>
</gene>
<reference evidence="1" key="1">
    <citation type="submission" date="2019-08" db="EMBL/GenBank/DDBJ databases">
        <authorList>
            <person name="Kucharzyk K."/>
            <person name="Murdoch R.W."/>
            <person name="Higgins S."/>
            <person name="Loffler F."/>
        </authorList>
    </citation>
    <scope>NUCLEOTIDE SEQUENCE</scope>
</reference>
<sequence>MPGALAQGHRVTQRRETLWAYDWRWLIPVMIRCFTWRVRASSLQGVTYGTVLRNIGHQTRPQNAQGKPSRHASSIIIIPQRTYDVQKNKEGYALS</sequence>
<organism evidence="1">
    <name type="scientific">bioreactor metagenome</name>
    <dbReference type="NCBI Taxonomy" id="1076179"/>
    <lineage>
        <taxon>unclassified sequences</taxon>
        <taxon>metagenomes</taxon>
        <taxon>ecological metagenomes</taxon>
    </lineage>
</organism>
<accession>A0A644T2H0</accession>
<comment type="caution">
    <text evidence="1">The sequence shown here is derived from an EMBL/GenBank/DDBJ whole genome shotgun (WGS) entry which is preliminary data.</text>
</comment>